<evidence type="ECO:0000256" key="1">
    <source>
        <dbReference type="SAM" id="Coils"/>
    </source>
</evidence>
<name>A0AAD6Z175_9AGAR</name>
<dbReference type="EMBL" id="JARIHO010000108">
    <property type="protein sequence ID" value="KAJ7303042.1"/>
    <property type="molecule type" value="Genomic_DNA"/>
</dbReference>
<organism evidence="2 3">
    <name type="scientific">Mycena albidolilacea</name>
    <dbReference type="NCBI Taxonomy" id="1033008"/>
    <lineage>
        <taxon>Eukaryota</taxon>
        <taxon>Fungi</taxon>
        <taxon>Dikarya</taxon>
        <taxon>Basidiomycota</taxon>
        <taxon>Agaricomycotina</taxon>
        <taxon>Agaricomycetes</taxon>
        <taxon>Agaricomycetidae</taxon>
        <taxon>Agaricales</taxon>
        <taxon>Marasmiineae</taxon>
        <taxon>Mycenaceae</taxon>
        <taxon>Mycena</taxon>
    </lineage>
</organism>
<evidence type="ECO:0000313" key="2">
    <source>
        <dbReference type="EMBL" id="KAJ7303042.1"/>
    </source>
</evidence>
<protein>
    <submittedName>
        <fullName evidence="2">Uncharacterized protein</fullName>
    </submittedName>
</protein>
<dbReference type="Proteomes" id="UP001218218">
    <property type="component" value="Unassembled WGS sequence"/>
</dbReference>
<dbReference type="AlphaFoldDB" id="A0AAD6Z175"/>
<keyword evidence="1" id="KW-0175">Coiled coil</keyword>
<evidence type="ECO:0000313" key="3">
    <source>
        <dbReference type="Proteomes" id="UP001218218"/>
    </source>
</evidence>
<accession>A0AAD6Z175</accession>
<sequence length="220" mass="24056">MGQRFVGALLYARAYAVIQTQDPETPSAHSHKSAQDHADEILSTSTIYIPSTDVSVSHEILVAVARYARELEDKVAALETELHTLIRRSPPLIHSTPDLIVSGTSPGNSGFSSSPSKAPSVMFISGQFRRRALAGGVDSPTPNPSMSVGHPLPVQETEPLFPIPPQHQGLPDPPSQPQYVYSGIEPYYRSFNLSHDRSRDLSGYTEGMGGIYQGTYFHRR</sequence>
<comment type="caution">
    <text evidence="2">The sequence shown here is derived from an EMBL/GenBank/DDBJ whole genome shotgun (WGS) entry which is preliminary data.</text>
</comment>
<reference evidence="2" key="1">
    <citation type="submission" date="2023-03" db="EMBL/GenBank/DDBJ databases">
        <title>Massive genome expansion in bonnet fungi (Mycena s.s.) driven by repeated elements and novel gene families across ecological guilds.</title>
        <authorList>
            <consortium name="Lawrence Berkeley National Laboratory"/>
            <person name="Harder C.B."/>
            <person name="Miyauchi S."/>
            <person name="Viragh M."/>
            <person name="Kuo A."/>
            <person name="Thoen E."/>
            <person name="Andreopoulos B."/>
            <person name="Lu D."/>
            <person name="Skrede I."/>
            <person name="Drula E."/>
            <person name="Henrissat B."/>
            <person name="Morin E."/>
            <person name="Kohler A."/>
            <person name="Barry K."/>
            <person name="LaButti K."/>
            <person name="Morin E."/>
            <person name="Salamov A."/>
            <person name="Lipzen A."/>
            <person name="Mereny Z."/>
            <person name="Hegedus B."/>
            <person name="Baldrian P."/>
            <person name="Stursova M."/>
            <person name="Weitz H."/>
            <person name="Taylor A."/>
            <person name="Grigoriev I.V."/>
            <person name="Nagy L.G."/>
            <person name="Martin F."/>
            <person name="Kauserud H."/>
        </authorList>
    </citation>
    <scope>NUCLEOTIDE SEQUENCE</scope>
    <source>
        <strain evidence="2">CBHHK002</strain>
    </source>
</reference>
<feature type="coiled-coil region" evidence="1">
    <location>
        <begin position="61"/>
        <end position="88"/>
    </location>
</feature>
<proteinExistence type="predicted"/>
<gene>
    <name evidence="2" type="ORF">DFH08DRAFT_977244</name>
</gene>
<keyword evidence="3" id="KW-1185">Reference proteome</keyword>